<reference evidence="2 3" key="1">
    <citation type="journal article" date="2019" name="Sci. Rep.">
        <title>Orb-weaving spider Araneus ventricosus genome elucidates the spidroin gene catalogue.</title>
        <authorList>
            <person name="Kono N."/>
            <person name="Nakamura H."/>
            <person name="Ohtoshi R."/>
            <person name="Moran D.A.P."/>
            <person name="Shinohara A."/>
            <person name="Yoshida Y."/>
            <person name="Fujiwara M."/>
            <person name="Mori M."/>
            <person name="Tomita M."/>
            <person name="Arakawa K."/>
        </authorList>
    </citation>
    <scope>NUCLEOTIDE SEQUENCE [LARGE SCALE GENOMIC DNA]</scope>
</reference>
<evidence type="ECO:0000313" key="2">
    <source>
        <dbReference type="EMBL" id="GBN68563.1"/>
    </source>
</evidence>
<protein>
    <submittedName>
        <fullName evidence="2">Uncharacterized protein</fullName>
    </submittedName>
</protein>
<comment type="caution">
    <text evidence="2">The sequence shown here is derived from an EMBL/GenBank/DDBJ whole genome shotgun (WGS) entry which is preliminary data.</text>
</comment>
<dbReference type="AlphaFoldDB" id="A0A4Y2QYY4"/>
<evidence type="ECO:0000256" key="1">
    <source>
        <dbReference type="SAM" id="MobiDB-lite"/>
    </source>
</evidence>
<dbReference type="EMBL" id="BGPR01015251">
    <property type="protein sequence ID" value="GBN68563.1"/>
    <property type="molecule type" value="Genomic_DNA"/>
</dbReference>
<feature type="region of interest" description="Disordered" evidence="1">
    <location>
        <begin position="36"/>
        <end position="64"/>
    </location>
</feature>
<evidence type="ECO:0000313" key="3">
    <source>
        <dbReference type="Proteomes" id="UP000499080"/>
    </source>
</evidence>
<accession>A0A4Y2QYY4</accession>
<dbReference type="Proteomes" id="UP000499080">
    <property type="component" value="Unassembled WGS sequence"/>
</dbReference>
<gene>
    <name evidence="2" type="ORF">AVEN_114857_1</name>
</gene>
<proteinExistence type="predicted"/>
<sequence>MRKSDENWRKRLKPSFTNIPFHANPYTTGHSDTLLFHSPSKLESPPPLISSAAKEPHNPSPTYQRRSHFSICAPAAQMKLLDLKTNWISKLPNEPLQFSSIFLTEDRFWHGAIGGTVVNIQPWIFKWSGYPPLRLSCRAVNA</sequence>
<organism evidence="2 3">
    <name type="scientific">Araneus ventricosus</name>
    <name type="common">Orbweaver spider</name>
    <name type="synonym">Epeira ventricosa</name>
    <dbReference type="NCBI Taxonomy" id="182803"/>
    <lineage>
        <taxon>Eukaryota</taxon>
        <taxon>Metazoa</taxon>
        <taxon>Ecdysozoa</taxon>
        <taxon>Arthropoda</taxon>
        <taxon>Chelicerata</taxon>
        <taxon>Arachnida</taxon>
        <taxon>Araneae</taxon>
        <taxon>Araneomorphae</taxon>
        <taxon>Entelegynae</taxon>
        <taxon>Araneoidea</taxon>
        <taxon>Araneidae</taxon>
        <taxon>Araneus</taxon>
    </lineage>
</organism>
<keyword evidence="3" id="KW-1185">Reference proteome</keyword>
<name>A0A4Y2QYY4_ARAVE</name>